<dbReference type="AlphaFoldDB" id="Q5VNH7"/>
<proteinExistence type="predicted"/>
<protein>
    <submittedName>
        <fullName evidence="2">Uncharacterized protein OJ1126_G08.23</fullName>
    </submittedName>
</protein>
<accession>Q5VNH7</accession>
<evidence type="ECO:0000256" key="1">
    <source>
        <dbReference type="SAM" id="MobiDB-lite"/>
    </source>
</evidence>
<name>Q5VNH7_ORYSJ</name>
<feature type="region of interest" description="Disordered" evidence="1">
    <location>
        <begin position="14"/>
        <end position="69"/>
    </location>
</feature>
<dbReference type="EMBL" id="AP004723">
    <property type="protein sequence ID" value="BAD68997.1"/>
    <property type="molecule type" value="Genomic_DNA"/>
</dbReference>
<feature type="compositionally biased region" description="Polar residues" evidence="1">
    <location>
        <begin position="38"/>
        <end position="49"/>
    </location>
</feature>
<organism evidence="2">
    <name type="scientific">Oryza sativa subsp. japonica</name>
    <name type="common">Rice</name>
    <dbReference type="NCBI Taxonomy" id="39947"/>
    <lineage>
        <taxon>Eukaryota</taxon>
        <taxon>Viridiplantae</taxon>
        <taxon>Streptophyta</taxon>
        <taxon>Embryophyta</taxon>
        <taxon>Tracheophyta</taxon>
        <taxon>Spermatophyta</taxon>
        <taxon>Magnoliopsida</taxon>
        <taxon>Liliopsida</taxon>
        <taxon>Poales</taxon>
        <taxon>Poaceae</taxon>
        <taxon>BOP clade</taxon>
        <taxon>Oryzoideae</taxon>
        <taxon>Oryzeae</taxon>
        <taxon>Oryzinae</taxon>
        <taxon>Oryza</taxon>
        <taxon>Oryza sativa</taxon>
    </lineage>
</organism>
<sequence>MPINIIRYLKTKLNTRKHSNRPASAAAARNVNRNSRNMDTYQIDGSSSSKDWRQHSPRSRAGVALDGDG</sequence>
<feature type="compositionally biased region" description="Low complexity" evidence="1">
    <location>
        <begin position="21"/>
        <end position="37"/>
    </location>
</feature>
<reference evidence="2" key="1">
    <citation type="journal article" date="2002" name="Nature">
        <title>The genome sequence and structure of rice chromosome 1.</title>
        <authorList>
            <person name="Sasaki T."/>
            <person name="Matsumoto T."/>
            <person name="Yamamoto K."/>
            <person name="Sakata K."/>
            <person name="Baba T."/>
            <person name="Katayose Y."/>
            <person name="Wu J."/>
            <person name="Niimura Y."/>
            <person name="Cheng Z."/>
            <person name="Nagamura Y."/>
            <person name="Antonio B.A."/>
            <person name="Kanamori H."/>
            <person name="Hosokawa S."/>
            <person name="Masukawa M."/>
            <person name="Arikawa K."/>
            <person name="Chiden Y."/>
            <person name="Hayashi M."/>
            <person name="Okamoto M."/>
            <person name="Ando T."/>
            <person name="Aoki H."/>
            <person name="Arita K."/>
            <person name="Hamada M."/>
            <person name="Harada C."/>
            <person name="Hijishita S."/>
            <person name="Honda M."/>
            <person name="Ichikawa Y."/>
            <person name="Idonuma A."/>
            <person name="Iijima M."/>
            <person name="Ikeda M."/>
            <person name="Ikeno M."/>
            <person name="Itoh S."/>
            <person name="Itoh T."/>
            <person name="Itoh Y."/>
            <person name="Itoh Y."/>
            <person name="Iwabuchi A."/>
            <person name="Kamiya K."/>
            <person name="Karasawa W."/>
            <person name="Katagiri S."/>
            <person name="Kikuta A."/>
            <person name="Kobayashi N."/>
            <person name="Kono I."/>
            <person name="Machita K."/>
            <person name="Maehara T."/>
            <person name="Mizuno H."/>
            <person name="Mizubayashi T."/>
            <person name="Mukai Y."/>
            <person name="Nagasaki H."/>
            <person name="Nakashima M."/>
            <person name="Nakama Y."/>
            <person name="Nakamichi Y."/>
            <person name="Nakamura M."/>
            <person name="Namiki N."/>
            <person name="Negishi M."/>
            <person name="Ohta I."/>
            <person name="Ono N."/>
            <person name="Saji S."/>
            <person name="Sakai K."/>
            <person name="Shibata M."/>
            <person name="Shimokawa T."/>
            <person name="Shomura A."/>
            <person name="Song J."/>
            <person name="Takazaki Y."/>
            <person name="Terasawa K."/>
            <person name="Tsuji K."/>
            <person name="Waki K."/>
            <person name="Yamagata H."/>
            <person name="Yamane H."/>
            <person name="Yoshiki S."/>
            <person name="Yoshihara R."/>
            <person name="Yukawa K."/>
            <person name="Zhong H."/>
            <person name="Iwama H."/>
            <person name="Endo T."/>
            <person name="Ito H."/>
            <person name="Hahn J.H."/>
            <person name="Kim H.I."/>
            <person name="Eun M.Y."/>
            <person name="Yano M."/>
            <person name="Jiang J."/>
            <person name="Gojobori T."/>
        </authorList>
    </citation>
    <scope>NUCLEOTIDE SEQUENCE [LARGE SCALE GENOMIC DNA]</scope>
</reference>
<gene>
    <name evidence="2" type="primary">OJ1126_G08.23</name>
</gene>
<dbReference type="Proteomes" id="UP000817658">
    <property type="component" value="Chromosome 1"/>
</dbReference>
<evidence type="ECO:0000313" key="2">
    <source>
        <dbReference type="EMBL" id="BAD68997.1"/>
    </source>
</evidence>